<name>S4PAG6_9NEOP</name>
<protein>
    <submittedName>
        <fullName evidence="1">Uncharacterized protein</fullName>
    </submittedName>
</protein>
<dbReference type="EMBL" id="GAIX01006392">
    <property type="protein sequence ID" value="JAA86168.1"/>
    <property type="molecule type" value="Transcribed_RNA"/>
</dbReference>
<organism evidence="1">
    <name type="scientific">Pararge aegeria</name>
    <name type="common">speckled wood butterfly</name>
    <dbReference type="NCBI Taxonomy" id="116150"/>
    <lineage>
        <taxon>Eukaryota</taxon>
        <taxon>Metazoa</taxon>
        <taxon>Ecdysozoa</taxon>
        <taxon>Arthropoda</taxon>
        <taxon>Hexapoda</taxon>
        <taxon>Insecta</taxon>
        <taxon>Pterygota</taxon>
        <taxon>Neoptera</taxon>
        <taxon>Endopterygota</taxon>
        <taxon>Lepidoptera</taxon>
        <taxon>Glossata</taxon>
        <taxon>Ditrysia</taxon>
        <taxon>Papilionoidea</taxon>
        <taxon>Nymphalidae</taxon>
        <taxon>Satyrinae</taxon>
        <taxon>Satyrini</taxon>
        <taxon>Parargina</taxon>
        <taxon>Pararge</taxon>
    </lineage>
</organism>
<reference evidence="1" key="2">
    <citation type="submission" date="2013-05" db="EMBL/GenBank/DDBJ databases">
        <authorList>
            <person name="Carter J.-M."/>
            <person name="Baker S.C."/>
            <person name="Pink R."/>
            <person name="Carter D.R.F."/>
            <person name="Collins A."/>
            <person name="Tomlin J."/>
            <person name="Gibbs M."/>
            <person name="Breuker C.J."/>
        </authorList>
    </citation>
    <scope>NUCLEOTIDE SEQUENCE</scope>
    <source>
        <tissue evidence="1">Ovary</tissue>
    </source>
</reference>
<proteinExistence type="predicted"/>
<evidence type="ECO:0000313" key="1">
    <source>
        <dbReference type="EMBL" id="JAA86168.1"/>
    </source>
</evidence>
<sequence>MARVLNKYLYKVLSDMKPTWAPITIRTRIAGLAWHGSCGDQNTLSLPAAETTTVLGRRGSATGQKYNK</sequence>
<accession>S4PAG6</accession>
<reference evidence="1" key="1">
    <citation type="journal article" date="2013" name="BMC Genomics">
        <title>Unscrambling butterfly oogenesis.</title>
        <authorList>
            <person name="Carter J.M."/>
            <person name="Baker S.C."/>
            <person name="Pink R."/>
            <person name="Carter D.R."/>
            <person name="Collins A."/>
            <person name="Tomlin J."/>
            <person name="Gibbs M."/>
            <person name="Breuker C.J."/>
        </authorList>
    </citation>
    <scope>NUCLEOTIDE SEQUENCE</scope>
    <source>
        <tissue evidence="1">Ovary</tissue>
    </source>
</reference>
<dbReference type="AlphaFoldDB" id="S4PAG6"/>